<evidence type="ECO:0000256" key="1">
    <source>
        <dbReference type="SAM" id="Phobius"/>
    </source>
</evidence>
<reference evidence="4" key="1">
    <citation type="submission" date="2016-11" db="UniProtKB">
        <authorList>
            <consortium name="WormBaseParasite"/>
        </authorList>
    </citation>
    <scope>IDENTIFICATION</scope>
</reference>
<dbReference type="Gene3D" id="3.60.40.10">
    <property type="entry name" value="PPM-type phosphatase domain"/>
    <property type="match status" value="1"/>
</dbReference>
<name>A0A1I7WMH9_HETBA</name>
<feature type="transmembrane region" description="Helical" evidence="1">
    <location>
        <begin position="252"/>
        <end position="270"/>
    </location>
</feature>
<feature type="transmembrane region" description="Helical" evidence="1">
    <location>
        <begin position="58"/>
        <end position="81"/>
    </location>
</feature>
<keyword evidence="1" id="KW-0812">Transmembrane</keyword>
<feature type="domain" description="PPM-type phosphatase" evidence="2">
    <location>
        <begin position="193"/>
        <end position="474"/>
    </location>
</feature>
<dbReference type="InterPro" id="IPR036457">
    <property type="entry name" value="PPM-type-like_dom_sf"/>
</dbReference>
<dbReference type="SUPFAM" id="SSF81606">
    <property type="entry name" value="PP2C-like"/>
    <property type="match status" value="1"/>
</dbReference>
<keyword evidence="1" id="KW-1133">Transmembrane helix</keyword>
<dbReference type="CDD" id="cd00143">
    <property type="entry name" value="PP2Cc"/>
    <property type="match status" value="1"/>
</dbReference>
<protein>
    <submittedName>
        <fullName evidence="4">PPM-type phosphatase domain-containing protein</fullName>
    </submittedName>
</protein>
<dbReference type="InterPro" id="IPR001932">
    <property type="entry name" value="PPM-type_phosphatase-like_dom"/>
</dbReference>
<dbReference type="PANTHER" id="PTHR13832:SF354">
    <property type="entry name" value="GM14138P"/>
    <property type="match status" value="1"/>
</dbReference>
<keyword evidence="3" id="KW-1185">Reference proteome</keyword>
<evidence type="ECO:0000259" key="2">
    <source>
        <dbReference type="PROSITE" id="PS51746"/>
    </source>
</evidence>
<proteinExistence type="predicted"/>
<dbReference type="Proteomes" id="UP000095283">
    <property type="component" value="Unplaced"/>
</dbReference>
<dbReference type="WBParaSite" id="Hba_06339">
    <property type="protein sequence ID" value="Hba_06339"/>
    <property type="gene ID" value="Hba_06339"/>
</dbReference>
<keyword evidence="1" id="KW-0472">Membrane</keyword>
<dbReference type="GO" id="GO:0004741">
    <property type="term" value="F:[pyruvate dehydrogenase (acetyl-transferring)]-phosphatase activity"/>
    <property type="evidence" value="ECO:0007669"/>
    <property type="project" value="TreeGrafter"/>
</dbReference>
<organism evidence="3 4">
    <name type="scientific">Heterorhabditis bacteriophora</name>
    <name type="common">Entomopathogenic nematode worm</name>
    <dbReference type="NCBI Taxonomy" id="37862"/>
    <lineage>
        <taxon>Eukaryota</taxon>
        <taxon>Metazoa</taxon>
        <taxon>Ecdysozoa</taxon>
        <taxon>Nematoda</taxon>
        <taxon>Chromadorea</taxon>
        <taxon>Rhabditida</taxon>
        <taxon>Rhabditina</taxon>
        <taxon>Rhabditomorpha</taxon>
        <taxon>Strongyloidea</taxon>
        <taxon>Heterorhabditidae</taxon>
        <taxon>Heterorhabditis</taxon>
    </lineage>
</organism>
<dbReference type="Pfam" id="PF00481">
    <property type="entry name" value="PP2C"/>
    <property type="match status" value="2"/>
</dbReference>
<dbReference type="InterPro" id="IPR015655">
    <property type="entry name" value="PP2C"/>
</dbReference>
<dbReference type="GO" id="GO:0005739">
    <property type="term" value="C:mitochondrion"/>
    <property type="evidence" value="ECO:0007669"/>
    <property type="project" value="TreeGrafter"/>
</dbReference>
<dbReference type="PROSITE" id="PS51746">
    <property type="entry name" value="PPM_2"/>
    <property type="match status" value="1"/>
</dbReference>
<sequence length="506" mass="56216">MDLASRVVSAMARSTELAETEHARPPRIGMVVDLGDANFIGGFIPCKLAWISLAYMSYYLFFFILLKITQSIYCNLLYAALVEKQRYPYSRPEFLYFSDEEIVLSGDQSVRPVLCPKYPTKMPLFAGYAEVINAGKTVQNEDQGSARLLTLVQQGCEAEEAKELEKSTNKYGDGICVALCMINVIILRSTNRQSLLEDDSLVSPDGTSVHDSLCTLRAEAALFVVLDGHAGTGSALVASKCLHEHVKVKKRIIYIYIIIIIQIKWLLYLANAGDCRAVLVTGDGTRPLSQDFTPATERKRLQTMVIASVLFHYRDWFMDGWAVRTVKEADLRPPLINDSTRKKRLLNTIGVSRGFGDHHLMTVDERLPIKPFLSPVPEVQVFDLRRLDSLTDKDVLIMASDGLWDVLSNEDAGLIVRSALSTTEQSDHTRYSMAAQELAIAARGNPGGSNGHRWIMNSGGHASTDDITVRVIIPIISVFVIPLKHCMAPPLVEEDDDDMLSLSEDS</sequence>
<dbReference type="PANTHER" id="PTHR13832">
    <property type="entry name" value="PROTEIN PHOSPHATASE 2C"/>
    <property type="match status" value="1"/>
</dbReference>
<accession>A0A1I7WMH9</accession>
<evidence type="ECO:0000313" key="3">
    <source>
        <dbReference type="Proteomes" id="UP000095283"/>
    </source>
</evidence>
<dbReference type="SMART" id="SM00332">
    <property type="entry name" value="PP2Cc"/>
    <property type="match status" value="1"/>
</dbReference>
<dbReference type="AlphaFoldDB" id="A0A1I7WMH9"/>
<evidence type="ECO:0000313" key="4">
    <source>
        <dbReference type="WBParaSite" id="Hba_06339"/>
    </source>
</evidence>